<feature type="region of interest" description="Disordered" evidence="1">
    <location>
        <begin position="1"/>
        <end position="33"/>
    </location>
</feature>
<keyword evidence="3" id="KW-1185">Reference proteome</keyword>
<name>V3Z9L7_LOTGI</name>
<accession>V3Z9L7</accession>
<organism evidence="2 3">
    <name type="scientific">Lottia gigantea</name>
    <name type="common">Giant owl limpet</name>
    <dbReference type="NCBI Taxonomy" id="225164"/>
    <lineage>
        <taxon>Eukaryota</taxon>
        <taxon>Metazoa</taxon>
        <taxon>Spiralia</taxon>
        <taxon>Lophotrochozoa</taxon>
        <taxon>Mollusca</taxon>
        <taxon>Gastropoda</taxon>
        <taxon>Patellogastropoda</taxon>
        <taxon>Lottioidea</taxon>
        <taxon>Lottiidae</taxon>
        <taxon>Lottia</taxon>
    </lineage>
</organism>
<evidence type="ECO:0000313" key="3">
    <source>
        <dbReference type="Proteomes" id="UP000030746"/>
    </source>
</evidence>
<dbReference type="OMA" id="EGFRAWI"/>
<dbReference type="InterPro" id="IPR024079">
    <property type="entry name" value="MetalloPept_cat_dom_sf"/>
</dbReference>
<dbReference type="GeneID" id="20249738"/>
<dbReference type="AlphaFoldDB" id="V3Z9L7"/>
<dbReference type="Gene3D" id="3.40.390.10">
    <property type="entry name" value="Collagenase (Catalytic Domain)"/>
    <property type="match status" value="1"/>
</dbReference>
<feature type="region of interest" description="Disordered" evidence="1">
    <location>
        <begin position="231"/>
        <end position="260"/>
    </location>
</feature>
<evidence type="ECO:0000313" key="2">
    <source>
        <dbReference type="EMBL" id="ESO87623.1"/>
    </source>
</evidence>
<protein>
    <submittedName>
        <fullName evidence="2">Uncharacterized protein</fullName>
    </submittedName>
</protein>
<reference evidence="2 3" key="1">
    <citation type="journal article" date="2013" name="Nature">
        <title>Insights into bilaterian evolution from three spiralian genomes.</title>
        <authorList>
            <person name="Simakov O."/>
            <person name="Marletaz F."/>
            <person name="Cho S.J."/>
            <person name="Edsinger-Gonzales E."/>
            <person name="Havlak P."/>
            <person name="Hellsten U."/>
            <person name="Kuo D.H."/>
            <person name="Larsson T."/>
            <person name="Lv J."/>
            <person name="Arendt D."/>
            <person name="Savage R."/>
            <person name="Osoegawa K."/>
            <person name="de Jong P."/>
            <person name="Grimwood J."/>
            <person name="Chapman J.A."/>
            <person name="Shapiro H."/>
            <person name="Aerts A."/>
            <person name="Otillar R.P."/>
            <person name="Terry A.Y."/>
            <person name="Boore J.L."/>
            <person name="Grigoriev I.V."/>
            <person name="Lindberg D.R."/>
            <person name="Seaver E.C."/>
            <person name="Weisblat D.A."/>
            <person name="Putnam N.H."/>
            <person name="Rokhsar D.S."/>
        </authorList>
    </citation>
    <scope>NUCLEOTIDE SEQUENCE [LARGE SCALE GENOMIC DNA]</scope>
</reference>
<dbReference type="SUPFAM" id="SSF55486">
    <property type="entry name" value="Metalloproteases ('zincins'), catalytic domain"/>
    <property type="match status" value="1"/>
</dbReference>
<dbReference type="HOGENOM" id="CLU_676684_0_0_1"/>
<proteinExistence type="predicted"/>
<gene>
    <name evidence="2" type="ORF">LOTGIDRAFT_235070</name>
</gene>
<feature type="compositionally biased region" description="Polar residues" evidence="1">
    <location>
        <begin position="18"/>
        <end position="32"/>
    </location>
</feature>
<dbReference type="CTD" id="20249738"/>
<dbReference type="Proteomes" id="UP000030746">
    <property type="component" value="Unassembled WGS sequence"/>
</dbReference>
<dbReference type="RefSeq" id="XP_009061814.1">
    <property type="nucleotide sequence ID" value="XM_009063566.1"/>
</dbReference>
<sequence length="407" mass="47460">MQISLSERAERYFPDSDLTGNQTDPRQPQPQIKQPDCLTKSIVSCGVIDNNGELDPQSANVEVNGNLLYHDQLHLIVNTSSSKHNISLTRVQDEVMPDNVQSFLVYDNRKGKTEIHTSRLTSDVLKYKGQFFHNLDTGSIVSIIPSNTRQIHVEGFLYHGIIIAPPGAADRHKRDLHISKHTVWRDDDSERHVDYLEVPPEFANENLVEKTRRHIVHKRFSGRAGWRNNGRRFSERDNDRSHRHEKEDKDEKEEREDKQTDEPLDYLEVPAYFRDTHSFKARAAHQIVKRQVKDRPFVIEVFLLVDFKVFEWFKKDIAKLGTYLLHFWQAVNFKFRTMKDPNVSVKVKQYGAVRSAKFQSFIEENRMKNDTSLISLKEVLGGFREWMIKFESNLRFSSHDVAVLMTG</sequence>
<evidence type="ECO:0000256" key="1">
    <source>
        <dbReference type="SAM" id="MobiDB-lite"/>
    </source>
</evidence>
<dbReference type="OrthoDB" id="9936463at2759"/>
<dbReference type="EMBL" id="KB202883">
    <property type="protein sequence ID" value="ESO87623.1"/>
    <property type="molecule type" value="Genomic_DNA"/>
</dbReference>
<dbReference type="GO" id="GO:0008237">
    <property type="term" value="F:metallopeptidase activity"/>
    <property type="evidence" value="ECO:0007669"/>
    <property type="project" value="InterPro"/>
</dbReference>
<dbReference type="KEGG" id="lgi:LOTGIDRAFT_235070"/>
<feature type="compositionally biased region" description="Basic and acidic residues" evidence="1">
    <location>
        <begin position="232"/>
        <end position="249"/>
    </location>
</feature>